<protein>
    <submittedName>
        <fullName evidence="9">6-phospho-beta-glucosidase</fullName>
        <ecNumber evidence="9">3.2.1.86</ecNumber>
    </submittedName>
</protein>
<dbReference type="EMBL" id="JBHTEF010000001">
    <property type="protein sequence ID" value="MFC7580013.1"/>
    <property type="molecule type" value="Genomic_DNA"/>
</dbReference>
<keyword evidence="5" id="KW-0464">Manganese</keyword>
<evidence type="ECO:0000256" key="3">
    <source>
        <dbReference type="ARBA" id="ARBA00022801"/>
    </source>
</evidence>
<dbReference type="CDD" id="cd05296">
    <property type="entry name" value="GH4_P_beta_glucosidase"/>
    <property type="match status" value="1"/>
</dbReference>
<keyword evidence="4 7" id="KW-0520">NAD</keyword>
<organism evidence="9 10">
    <name type="scientific">Schaalia naturae</name>
    <dbReference type="NCBI Taxonomy" id="635203"/>
    <lineage>
        <taxon>Bacteria</taxon>
        <taxon>Bacillati</taxon>
        <taxon>Actinomycetota</taxon>
        <taxon>Actinomycetes</taxon>
        <taxon>Actinomycetales</taxon>
        <taxon>Actinomycetaceae</taxon>
        <taxon>Schaalia</taxon>
    </lineage>
</organism>
<dbReference type="InterPro" id="IPR019802">
    <property type="entry name" value="GlycHydrolase_4_CS"/>
</dbReference>
<evidence type="ECO:0000256" key="2">
    <source>
        <dbReference type="ARBA" id="ARBA00022723"/>
    </source>
</evidence>
<evidence type="ECO:0000256" key="5">
    <source>
        <dbReference type="ARBA" id="ARBA00023211"/>
    </source>
</evidence>
<accession>A0ABW2SKZ1</accession>
<name>A0ABW2SKZ1_9ACTO</name>
<dbReference type="PRINTS" id="PR00732">
    <property type="entry name" value="GLHYDRLASE4"/>
</dbReference>
<keyword evidence="3 7" id="KW-0378">Hydrolase</keyword>
<dbReference type="PANTHER" id="PTHR32092:SF5">
    <property type="entry name" value="6-PHOSPHO-BETA-GLUCOSIDASE"/>
    <property type="match status" value="1"/>
</dbReference>
<dbReference type="RefSeq" id="WP_380971655.1">
    <property type="nucleotide sequence ID" value="NZ_JBHTEF010000001.1"/>
</dbReference>
<evidence type="ECO:0000256" key="6">
    <source>
        <dbReference type="ARBA" id="ARBA00023295"/>
    </source>
</evidence>
<evidence type="ECO:0000256" key="7">
    <source>
        <dbReference type="RuleBase" id="RU361152"/>
    </source>
</evidence>
<dbReference type="Proteomes" id="UP001596527">
    <property type="component" value="Unassembled WGS sequence"/>
</dbReference>
<dbReference type="Gene3D" id="3.40.50.720">
    <property type="entry name" value="NAD(P)-binding Rossmann-like Domain"/>
    <property type="match status" value="1"/>
</dbReference>
<dbReference type="Pfam" id="PF02056">
    <property type="entry name" value="Glyco_hydro_4"/>
    <property type="match status" value="1"/>
</dbReference>
<keyword evidence="10" id="KW-1185">Reference proteome</keyword>
<proteinExistence type="inferred from homology"/>
<dbReference type="PANTHER" id="PTHR32092">
    <property type="entry name" value="6-PHOSPHO-BETA-GLUCOSIDASE-RELATED"/>
    <property type="match status" value="1"/>
</dbReference>
<dbReference type="Gene3D" id="3.90.110.10">
    <property type="entry name" value="Lactate dehydrogenase/glycoside hydrolase, family 4, C-terminal"/>
    <property type="match status" value="1"/>
</dbReference>
<dbReference type="PROSITE" id="PS01324">
    <property type="entry name" value="GLYCOSYL_HYDROL_F4"/>
    <property type="match status" value="1"/>
</dbReference>
<dbReference type="InterPro" id="IPR022616">
    <property type="entry name" value="Glyco_hydro_4_C"/>
</dbReference>
<evidence type="ECO:0000259" key="8">
    <source>
        <dbReference type="Pfam" id="PF11975"/>
    </source>
</evidence>
<keyword evidence="2" id="KW-0479">Metal-binding</keyword>
<dbReference type="SUPFAM" id="SSF56327">
    <property type="entry name" value="LDH C-terminal domain-like"/>
    <property type="match status" value="1"/>
</dbReference>
<evidence type="ECO:0000313" key="9">
    <source>
        <dbReference type="EMBL" id="MFC7580013.1"/>
    </source>
</evidence>
<dbReference type="InterPro" id="IPR015955">
    <property type="entry name" value="Lactate_DH/Glyco_Ohase_4_C"/>
</dbReference>
<evidence type="ECO:0000256" key="4">
    <source>
        <dbReference type="ARBA" id="ARBA00023027"/>
    </source>
</evidence>
<gene>
    <name evidence="9" type="ORF">ACFQWG_02065</name>
</gene>
<dbReference type="Pfam" id="PF11975">
    <property type="entry name" value="Glyco_hydro_4C"/>
    <property type="match status" value="1"/>
</dbReference>
<sequence length="447" mass="48297">MKLAMIGGGGFRTPLVYSALLRDHAPGRVTDVALVDVDASRLTTMARILEEQARGVADAPHVSVHTDLAEGLAGADFVFSAIRVGGLDGRARDERIGQSHGVIGQETVGFGGISFALRTLPVVMELARTVARVAPDAWVINFTNPAGIVTEAMSGVLGDRVIGICDSPIGLARRALGALGLGGRRDAELRYAGLNHLGWVTGLRVDGRDVLPDLLARPDLIESFEEGRLFGAEWIQTLGALPNEYLHYFDYRRDVLQADQYEPSTRGRYLAHQQGAFWDRAGTSESPLAAWRLCRHEREVTYMATNRESAGMGERDEADILSGGYEDVALALMRGIAHDERARLVLNVRNRGTLRELDDDAVVEVPCLVDSAGAHPIAGAELPDHGRGLVVAVKYVERQAIEAGVHGSRAAALRALARHPLIDSVNVARALLEDATSSFHDELSHLH</sequence>
<reference evidence="10" key="1">
    <citation type="journal article" date="2019" name="Int. J. Syst. Evol. Microbiol.">
        <title>The Global Catalogue of Microorganisms (GCM) 10K type strain sequencing project: providing services to taxonomists for standard genome sequencing and annotation.</title>
        <authorList>
            <consortium name="The Broad Institute Genomics Platform"/>
            <consortium name="The Broad Institute Genome Sequencing Center for Infectious Disease"/>
            <person name="Wu L."/>
            <person name="Ma J."/>
        </authorList>
    </citation>
    <scope>NUCLEOTIDE SEQUENCE [LARGE SCALE GENOMIC DNA]</scope>
    <source>
        <strain evidence="10">CCUG 56698</strain>
    </source>
</reference>
<evidence type="ECO:0000256" key="1">
    <source>
        <dbReference type="ARBA" id="ARBA00010141"/>
    </source>
</evidence>
<comment type="caution">
    <text evidence="9">The sequence shown here is derived from an EMBL/GenBank/DDBJ whole genome shotgun (WGS) entry which is preliminary data.</text>
</comment>
<dbReference type="GO" id="GO:0008706">
    <property type="term" value="F:6-phospho-beta-glucosidase activity"/>
    <property type="evidence" value="ECO:0007669"/>
    <property type="project" value="UniProtKB-EC"/>
</dbReference>
<dbReference type="EC" id="3.2.1.86" evidence="9"/>
<comment type="similarity">
    <text evidence="1 7">Belongs to the glycosyl hydrolase 4 family.</text>
</comment>
<dbReference type="InterPro" id="IPR036291">
    <property type="entry name" value="NAD(P)-bd_dom_sf"/>
</dbReference>
<dbReference type="SUPFAM" id="SSF51735">
    <property type="entry name" value="NAD(P)-binding Rossmann-fold domains"/>
    <property type="match status" value="1"/>
</dbReference>
<dbReference type="InterPro" id="IPR001088">
    <property type="entry name" value="Glyco_hydro_4"/>
</dbReference>
<evidence type="ECO:0000313" key="10">
    <source>
        <dbReference type="Proteomes" id="UP001596527"/>
    </source>
</evidence>
<keyword evidence="6 7" id="KW-0326">Glycosidase</keyword>
<comment type="cofactor">
    <cofactor evidence="7">
        <name>NAD(+)</name>
        <dbReference type="ChEBI" id="CHEBI:57540"/>
    </cofactor>
    <text evidence="7">Binds 1 NAD(+) per subunit.</text>
</comment>
<feature type="domain" description="Glycosyl hydrolase family 4 C-terminal" evidence="8">
    <location>
        <begin position="191"/>
        <end position="422"/>
    </location>
</feature>